<evidence type="ECO:0000259" key="2">
    <source>
        <dbReference type="PROSITE" id="PS50195"/>
    </source>
</evidence>
<sequence length="375" mass="43015">MTIKCKIIDTTLSENGSYTVYHLCVKTIPINNNTKSHILFKRYTDFLNLKKDLEKQYGKEIPYEFPDSTNMTTIEKNNDNSNSIAPKNWLYSIFTNSSTDLQVVKFRKKSLEAFLNNMLNDSFDTKWKQSSFTLSFLQISPEDLSLSFSSDTVNRGSNNNTTLDNYLKNSNNSYNNNIADLTSDFVSNHWWDTFRECKKILDDPNTKLIDTVKVRLLLDKLDKSLQHDIEASSLSDKAKKTKFLNSLKTKINSINSYSETKDHISAPYDSHTADELTTQHDLFGDATNNTALVQPGRVLGTNRELLEQQQQTIKQHDEELKALHKIVINQKNLALNINQEIAAQNELMDLFHTDIDHTANKVKVANIKAKKFNDR</sequence>
<name>A0A376BCS9_9ASCO</name>
<dbReference type="CDD" id="cd15858">
    <property type="entry name" value="SNARE_VAM7"/>
    <property type="match status" value="1"/>
</dbReference>
<protein>
    <recommendedName>
        <fullName evidence="5">Vacuolar morphogenesis protein 7</fullName>
    </recommendedName>
</protein>
<evidence type="ECO:0000313" key="3">
    <source>
        <dbReference type="EMBL" id="SSD61930.1"/>
    </source>
</evidence>
<evidence type="ECO:0000313" key="4">
    <source>
        <dbReference type="Proteomes" id="UP000262825"/>
    </source>
</evidence>
<dbReference type="Pfam" id="PF00787">
    <property type="entry name" value="PX"/>
    <property type="match status" value="1"/>
</dbReference>
<dbReference type="Proteomes" id="UP000262825">
    <property type="component" value="Unassembled WGS sequence"/>
</dbReference>
<dbReference type="SUPFAM" id="SSF58038">
    <property type="entry name" value="SNARE fusion complex"/>
    <property type="match status" value="1"/>
</dbReference>
<dbReference type="AlphaFoldDB" id="A0A376BCS9"/>
<evidence type="ECO:0008006" key="5">
    <source>
        <dbReference type="Google" id="ProtNLM"/>
    </source>
</evidence>
<dbReference type="InterPro" id="IPR000727">
    <property type="entry name" value="T_SNARE_dom"/>
</dbReference>
<reference evidence="4" key="1">
    <citation type="submission" date="2018-06" db="EMBL/GenBank/DDBJ databases">
        <authorList>
            <person name="Guldener U."/>
        </authorList>
    </citation>
    <scope>NUCLEOTIDE SEQUENCE [LARGE SCALE GENOMIC DNA]</scope>
    <source>
        <strain evidence="4">UTAD17</strain>
    </source>
</reference>
<accession>A0A376BCS9</accession>
<dbReference type="InterPro" id="IPR001683">
    <property type="entry name" value="PX_dom"/>
</dbReference>
<organism evidence="3 4">
    <name type="scientific">Saccharomycodes ludwigii</name>
    <dbReference type="NCBI Taxonomy" id="36035"/>
    <lineage>
        <taxon>Eukaryota</taxon>
        <taxon>Fungi</taxon>
        <taxon>Dikarya</taxon>
        <taxon>Ascomycota</taxon>
        <taxon>Saccharomycotina</taxon>
        <taxon>Saccharomycetes</taxon>
        <taxon>Saccharomycodales</taxon>
        <taxon>Saccharomycodaceae</taxon>
        <taxon>Saccharomycodes</taxon>
    </lineage>
</organism>
<dbReference type="PROSITE" id="PS50195">
    <property type="entry name" value="PX"/>
    <property type="match status" value="1"/>
</dbReference>
<feature type="domain" description="PX" evidence="2">
    <location>
        <begin position="1"/>
        <end position="144"/>
    </location>
</feature>
<dbReference type="VEuPathDB" id="FungiDB:SCODWIG_03691"/>
<dbReference type="Gene3D" id="3.30.1520.10">
    <property type="entry name" value="Phox-like domain"/>
    <property type="match status" value="1"/>
</dbReference>
<proteinExistence type="predicted"/>
<dbReference type="InterPro" id="IPR036871">
    <property type="entry name" value="PX_dom_sf"/>
</dbReference>
<dbReference type="PROSITE" id="PS50192">
    <property type="entry name" value="T_SNARE"/>
    <property type="match status" value="1"/>
</dbReference>
<keyword evidence="4" id="KW-1185">Reference proteome</keyword>
<dbReference type="Gene3D" id="1.20.5.110">
    <property type="match status" value="1"/>
</dbReference>
<dbReference type="SUPFAM" id="SSF64268">
    <property type="entry name" value="PX domain"/>
    <property type="match status" value="1"/>
</dbReference>
<dbReference type="GO" id="GO:0035091">
    <property type="term" value="F:phosphatidylinositol binding"/>
    <property type="evidence" value="ECO:0007669"/>
    <property type="project" value="InterPro"/>
</dbReference>
<feature type="domain" description="T-SNARE coiled-coil homology" evidence="1">
    <location>
        <begin position="310"/>
        <end position="372"/>
    </location>
</feature>
<gene>
    <name evidence="3" type="ORF">SCODWIG_03691</name>
</gene>
<evidence type="ECO:0000259" key="1">
    <source>
        <dbReference type="PROSITE" id="PS50192"/>
    </source>
</evidence>
<dbReference type="EMBL" id="UFAJ01000996">
    <property type="protein sequence ID" value="SSD61930.1"/>
    <property type="molecule type" value="Genomic_DNA"/>
</dbReference>
<dbReference type="SMART" id="SM00397">
    <property type="entry name" value="t_SNARE"/>
    <property type="match status" value="1"/>
</dbReference>